<dbReference type="GO" id="GO:0004553">
    <property type="term" value="F:hydrolase activity, hydrolyzing O-glycosyl compounds"/>
    <property type="evidence" value="ECO:0007669"/>
    <property type="project" value="InterPro"/>
</dbReference>
<evidence type="ECO:0000313" key="5">
    <source>
        <dbReference type="Proteomes" id="UP000078387"/>
    </source>
</evidence>
<dbReference type="VEuPathDB" id="AmoebaDB:EHI5A_017000"/>
<protein>
    <submittedName>
        <fullName evidence="4">Beta-galactosidase putative</fullName>
    </submittedName>
</protein>
<dbReference type="InterPro" id="IPR017853">
    <property type="entry name" value="GH"/>
</dbReference>
<dbReference type="VEuPathDB" id="AmoebaDB:EHI7A_005670"/>
<dbReference type="VEuPathDB" id="AmoebaDB:KM1_017410"/>
<dbReference type="PANTHER" id="PTHR42732:SF2">
    <property type="entry name" value="BETA-MANNOSIDASE"/>
    <property type="match status" value="1"/>
</dbReference>
<dbReference type="PANTHER" id="PTHR42732">
    <property type="entry name" value="BETA-GALACTOSIDASE"/>
    <property type="match status" value="1"/>
</dbReference>
<name>A0A5K1TZZ8_ENTHI</name>
<dbReference type="InterPro" id="IPR006102">
    <property type="entry name" value="Ig-like_GH2"/>
</dbReference>
<keyword evidence="2" id="KW-0326">Glycosidase</keyword>
<evidence type="ECO:0000259" key="3">
    <source>
        <dbReference type="Pfam" id="PF00703"/>
    </source>
</evidence>
<keyword evidence="1" id="KW-0378">Hydrolase</keyword>
<dbReference type="SUPFAM" id="SSF51445">
    <property type="entry name" value="(Trans)glycosidases"/>
    <property type="match status" value="1"/>
</dbReference>
<evidence type="ECO:0000256" key="2">
    <source>
        <dbReference type="ARBA" id="ARBA00023295"/>
    </source>
</evidence>
<proteinExistence type="predicted"/>
<sequence length="567" mass="66013">MYNPIKSHITTKWIDSVNINSVLEEYPRPQLRRKEWINLNGIWKYQITDIIDGNKESVEFPKEFNENILVPFGLESSLSGVAKHITDKQLLWYKKQVHLEWKGKKLIHFGAVDYEATVYVNGKEVCKHIGGYSPFEVEINETDFELIVKVWDPTDNYDQPRGKQVNHANGIWYTPITGIWQTVWVEPVHDHYIDYIQCIPNIDCQSMKVLVDFKGCESDSFTIDIIKNNNVIVSQHLKGKENIISLPSDMKYWTPDTPELYDVKVSLDSGDSIFTYFGYRKFSKGNYKGFPCFELNNKPIFVFGYLDQGYWPDGLYTAPTDEALKSDILFAKSTGINLLRKHAKTECARWYYHCDTIGIIVWQDMPSRVADTSNWNEDEFNEQEKEIPIESKRRFINEWNEIRKWVGLSPCVGCWIPFNESWGQFNTKEICELSKDEQRLVNDASGGNHFKNVGDICDCHSYPKPRMRVLDDRIRVVGEYGGIGKSIPQHTWIESNWGYIQSDKIEDTYEEYIKMLVQIEGLAGAIYTQLTDVETEVNGLLTYDRAVVKIGVERIKQIHQWLYNQMK</sequence>
<dbReference type="InterPro" id="IPR008979">
    <property type="entry name" value="Galactose-bd-like_sf"/>
</dbReference>
<dbReference type="InterPro" id="IPR051913">
    <property type="entry name" value="GH2_Domain-Containing"/>
</dbReference>
<comment type="caution">
    <text evidence="4">The sequence shown here is derived from an EMBL/GenBank/DDBJ whole genome shotgun (WGS) entry which is preliminary data.</text>
</comment>
<gene>
    <name evidence="4" type="ORF">CL6EHI_170020</name>
</gene>
<dbReference type="VEuPathDB" id="AmoebaDB:EHI_170020"/>
<feature type="domain" description="Glycoside hydrolase family 2 immunoglobulin-like beta-sandwich" evidence="3">
    <location>
        <begin position="192"/>
        <end position="280"/>
    </location>
</feature>
<evidence type="ECO:0000313" key="4">
    <source>
        <dbReference type="EMBL" id="GAT95002.1"/>
    </source>
</evidence>
<dbReference type="GO" id="GO:0005975">
    <property type="term" value="P:carbohydrate metabolic process"/>
    <property type="evidence" value="ECO:0007669"/>
    <property type="project" value="InterPro"/>
</dbReference>
<evidence type="ECO:0000256" key="1">
    <source>
        <dbReference type="ARBA" id="ARBA00022801"/>
    </source>
</evidence>
<dbReference type="SUPFAM" id="SSF49785">
    <property type="entry name" value="Galactose-binding domain-like"/>
    <property type="match status" value="1"/>
</dbReference>
<dbReference type="Gene3D" id="2.60.40.10">
    <property type="entry name" value="Immunoglobulins"/>
    <property type="match status" value="1"/>
</dbReference>
<organism evidence="4 5">
    <name type="scientific">Entamoeba histolytica</name>
    <dbReference type="NCBI Taxonomy" id="5759"/>
    <lineage>
        <taxon>Eukaryota</taxon>
        <taxon>Amoebozoa</taxon>
        <taxon>Evosea</taxon>
        <taxon>Archamoebae</taxon>
        <taxon>Mastigamoebida</taxon>
        <taxon>Entamoebidae</taxon>
        <taxon>Entamoeba</taxon>
    </lineage>
</organism>
<reference evidence="4 5" key="1">
    <citation type="submission" date="2016-05" db="EMBL/GenBank/DDBJ databases">
        <title>First whole genome sequencing of Entamoeba histolytica HM1:IMSS-clone-6.</title>
        <authorList>
            <person name="Mukherjee Avik.K."/>
            <person name="Izumyama S."/>
            <person name="Nakada-Tsukui K."/>
            <person name="Nozaki T."/>
        </authorList>
    </citation>
    <scope>NUCLEOTIDE SEQUENCE [LARGE SCALE GENOMIC DNA]</scope>
    <source>
        <strain evidence="4 5">HM1:IMSS clone 6</strain>
    </source>
</reference>
<dbReference type="InterPro" id="IPR013783">
    <property type="entry name" value="Ig-like_fold"/>
</dbReference>
<dbReference type="Gene3D" id="3.20.20.80">
    <property type="entry name" value="Glycosidases"/>
    <property type="match status" value="1"/>
</dbReference>
<dbReference type="Pfam" id="PF00703">
    <property type="entry name" value="Glyco_hydro_2"/>
    <property type="match status" value="1"/>
</dbReference>
<dbReference type="SUPFAM" id="SSF49303">
    <property type="entry name" value="beta-Galactosidase/glucuronidase domain"/>
    <property type="match status" value="1"/>
</dbReference>
<dbReference type="Gene3D" id="2.60.120.260">
    <property type="entry name" value="Galactose-binding domain-like"/>
    <property type="match status" value="1"/>
</dbReference>
<accession>A0A5K1TZZ8</accession>
<dbReference type="VEuPathDB" id="AmoebaDB:EHI8A_003950"/>
<dbReference type="OMA" id="PQCGSPF"/>
<dbReference type="Proteomes" id="UP000078387">
    <property type="component" value="Unassembled WGS sequence"/>
</dbReference>
<dbReference type="InterPro" id="IPR036156">
    <property type="entry name" value="Beta-gal/glucu_dom_sf"/>
</dbReference>
<dbReference type="AlphaFoldDB" id="A0A5K1TZZ8"/>
<dbReference type="EMBL" id="BDEQ01000001">
    <property type="protein sequence ID" value="GAT95002.1"/>
    <property type="molecule type" value="Genomic_DNA"/>
</dbReference>
<dbReference type="SMR" id="A0A5K1TZZ8"/>